<sequence>MTLLIFEYDPLTEITRNQVAIRNKIRRGGDWGHFSRTTDDALLQVSITMYLSMVNIYKMNIYKQFTFDAAHFLPKVPEGHKCRAMHGHTYHITVFVSGPVMEDAGWVIDFSEIKTVCKPVVDRLDHTLLNEIPGLENPTAENVARWLWRQFKEKIPGLQKIELKETPTSGVTYEGD</sequence>
<evidence type="ECO:0000256" key="9">
    <source>
        <dbReference type="ARBA" id="ARBA00031449"/>
    </source>
</evidence>
<evidence type="ECO:0000256" key="4">
    <source>
        <dbReference type="ARBA" id="ARBA00012982"/>
    </source>
</evidence>
<dbReference type="PANTHER" id="PTHR12589:SF7">
    <property type="entry name" value="6-PYRUVOYL TETRAHYDROBIOPTERIN SYNTHASE"/>
    <property type="match status" value="1"/>
</dbReference>
<comment type="cofactor">
    <cofactor evidence="1">
        <name>Zn(2+)</name>
        <dbReference type="ChEBI" id="CHEBI:29105"/>
    </cofactor>
</comment>
<comment type="caution">
    <text evidence="11">The sequence shown here is derived from an EMBL/GenBank/DDBJ whole genome shotgun (WGS) entry which is preliminary data.</text>
</comment>
<evidence type="ECO:0000256" key="7">
    <source>
        <dbReference type="ARBA" id="ARBA00022833"/>
    </source>
</evidence>
<dbReference type="EC" id="4.1.2.50" evidence="4"/>
<keyword evidence="7" id="KW-0862">Zinc</keyword>
<dbReference type="InterPro" id="IPR038418">
    <property type="entry name" value="6-PTP_synth/QueD_sf"/>
</dbReference>
<keyword evidence="8" id="KW-0456">Lyase</keyword>
<dbReference type="InterPro" id="IPR007115">
    <property type="entry name" value="6-PTP_synth/QueD"/>
</dbReference>
<dbReference type="PANTHER" id="PTHR12589">
    <property type="entry name" value="PYRUVOYL TETRAHYDROBIOPTERIN SYNTHASE"/>
    <property type="match status" value="1"/>
</dbReference>
<evidence type="ECO:0000256" key="8">
    <source>
        <dbReference type="ARBA" id="ARBA00023239"/>
    </source>
</evidence>
<organism evidence="11 12">
    <name type="scientific">Mucilaginibacter pocheonensis</name>
    <dbReference type="NCBI Taxonomy" id="398050"/>
    <lineage>
        <taxon>Bacteria</taxon>
        <taxon>Pseudomonadati</taxon>
        <taxon>Bacteroidota</taxon>
        <taxon>Sphingobacteriia</taxon>
        <taxon>Sphingobacteriales</taxon>
        <taxon>Sphingobacteriaceae</taxon>
        <taxon>Mucilaginibacter</taxon>
    </lineage>
</organism>
<evidence type="ECO:0000256" key="10">
    <source>
        <dbReference type="ARBA" id="ARBA00048807"/>
    </source>
</evidence>
<dbReference type="Gene3D" id="3.30.479.10">
    <property type="entry name" value="6-pyruvoyl tetrahydropterin synthase/QueD"/>
    <property type="match status" value="1"/>
</dbReference>
<evidence type="ECO:0000256" key="5">
    <source>
        <dbReference type="ARBA" id="ARBA00018141"/>
    </source>
</evidence>
<keyword evidence="12" id="KW-1185">Reference proteome</keyword>
<evidence type="ECO:0000256" key="1">
    <source>
        <dbReference type="ARBA" id="ARBA00001947"/>
    </source>
</evidence>
<name>A0ABU1TBJ8_9SPHI</name>
<dbReference type="Proteomes" id="UP001247620">
    <property type="component" value="Unassembled WGS sequence"/>
</dbReference>
<evidence type="ECO:0000256" key="2">
    <source>
        <dbReference type="ARBA" id="ARBA00005061"/>
    </source>
</evidence>
<gene>
    <name evidence="11" type="ORF">J2W55_002619</name>
</gene>
<evidence type="ECO:0000256" key="3">
    <source>
        <dbReference type="ARBA" id="ARBA00008900"/>
    </source>
</evidence>
<dbReference type="SUPFAM" id="SSF55620">
    <property type="entry name" value="Tetrahydrobiopterin biosynthesis enzymes-like"/>
    <property type="match status" value="1"/>
</dbReference>
<evidence type="ECO:0000256" key="6">
    <source>
        <dbReference type="ARBA" id="ARBA00022723"/>
    </source>
</evidence>
<evidence type="ECO:0000313" key="11">
    <source>
        <dbReference type="EMBL" id="MDR6942777.1"/>
    </source>
</evidence>
<comment type="pathway">
    <text evidence="2">Purine metabolism; 7-cyano-7-deazaguanine biosynthesis.</text>
</comment>
<dbReference type="EMBL" id="JAVDUU010000002">
    <property type="protein sequence ID" value="MDR6942777.1"/>
    <property type="molecule type" value="Genomic_DNA"/>
</dbReference>
<keyword evidence="6" id="KW-0479">Metal-binding</keyword>
<evidence type="ECO:0000313" key="12">
    <source>
        <dbReference type="Proteomes" id="UP001247620"/>
    </source>
</evidence>
<dbReference type="NCBIfam" id="TIGR03367">
    <property type="entry name" value="queuosine_QueD"/>
    <property type="match status" value="1"/>
</dbReference>
<protein>
    <recommendedName>
        <fullName evidence="5">6-carboxy-5,6,7,8-tetrahydropterin synthase</fullName>
        <ecNumber evidence="4">4.1.2.50</ecNumber>
    </recommendedName>
    <alternativeName>
        <fullName evidence="9">Queuosine biosynthesis protein QueD</fullName>
    </alternativeName>
</protein>
<dbReference type="Pfam" id="PF01242">
    <property type="entry name" value="PTPS"/>
    <property type="match status" value="1"/>
</dbReference>
<reference evidence="11 12" key="1">
    <citation type="submission" date="2023-07" db="EMBL/GenBank/DDBJ databases">
        <title>Sorghum-associated microbial communities from plants grown in Nebraska, USA.</title>
        <authorList>
            <person name="Schachtman D."/>
        </authorList>
    </citation>
    <scope>NUCLEOTIDE SEQUENCE [LARGE SCALE GENOMIC DNA]</scope>
    <source>
        <strain evidence="11 12">3262</strain>
    </source>
</reference>
<comment type="similarity">
    <text evidence="3">Belongs to the PTPS family. QueD subfamily.</text>
</comment>
<comment type="catalytic activity">
    <reaction evidence="10">
        <text>7,8-dihydroneopterin 3'-triphosphate + H2O = 6-carboxy-5,6,7,8-tetrahydropterin + triphosphate + acetaldehyde + 2 H(+)</text>
        <dbReference type="Rhea" id="RHEA:27966"/>
        <dbReference type="ChEBI" id="CHEBI:15343"/>
        <dbReference type="ChEBI" id="CHEBI:15377"/>
        <dbReference type="ChEBI" id="CHEBI:15378"/>
        <dbReference type="ChEBI" id="CHEBI:18036"/>
        <dbReference type="ChEBI" id="CHEBI:58462"/>
        <dbReference type="ChEBI" id="CHEBI:61032"/>
        <dbReference type="EC" id="4.1.2.50"/>
    </reaction>
</comment>
<accession>A0ABU1TBJ8</accession>
<proteinExistence type="inferred from homology"/>